<dbReference type="EMBL" id="CP150484">
    <property type="protein sequence ID" value="WYW18114.1"/>
    <property type="molecule type" value="Genomic_DNA"/>
</dbReference>
<sequence>MPNPDERMWSDGEIEVLARAVIRAPSVHNIQPWSLALPDMRAELSERTDLPLPEHDPTGRDRLISCGAALENLVLAVRVLGWSTEVEIAAGRGPLVAVVTTSGREPPSDRELHAYAAISRRRSHRRPFAAIPIASSMLTPVIGQLPDGVGCRVLRAGDKDTLAVLLEQASQTIQSRDDLQRELEEWTGDWRSDSVGDGLIRPGYDKAGLPWAGLVRRTSLIPDVRSLARRLDAESILIFFAKEDDRAGHLTTGVAMQRSWLAAVDGGLAASVLTQPLHEESVRERMTAELKLPGHPQLIMRLGYPDGQVRHAARRRLGEVVRHPDDHPAF</sequence>
<evidence type="ECO:0000313" key="2">
    <source>
        <dbReference type="Proteomes" id="UP001456344"/>
    </source>
</evidence>
<protein>
    <submittedName>
        <fullName evidence="1">Nitroreductase family protein</fullName>
    </submittedName>
</protein>
<organism evidence="1 2">
    <name type="scientific">Amycolatopsis coloradensis</name>
    <dbReference type="NCBI Taxonomy" id="76021"/>
    <lineage>
        <taxon>Bacteria</taxon>
        <taxon>Bacillati</taxon>
        <taxon>Actinomycetota</taxon>
        <taxon>Actinomycetes</taxon>
        <taxon>Pseudonocardiales</taxon>
        <taxon>Pseudonocardiaceae</taxon>
        <taxon>Amycolatopsis</taxon>
    </lineage>
</organism>
<accession>A0ACD5BFX4</accession>
<gene>
    <name evidence="1" type="ORF">LCL61_21460</name>
</gene>
<keyword evidence="2" id="KW-1185">Reference proteome</keyword>
<reference evidence="1" key="1">
    <citation type="submission" date="2023-10" db="EMBL/GenBank/DDBJ databases">
        <title>Whole genome sequencing of actinobacterial strain Amycolatopsis sp. (BCA-696) identifies the underlying plant growth-promoting genes.</title>
        <authorList>
            <person name="Gandham P."/>
            <person name="Vadla N."/>
            <person name="Saji A."/>
            <person name="Srinivas V."/>
            <person name="Ruperao P."/>
            <person name="Selvanayagam S."/>
            <person name="Saxena R.K."/>
            <person name="Rathore A."/>
            <person name="Gopalakrishnan S."/>
            <person name="Thakur V."/>
        </authorList>
    </citation>
    <scope>NUCLEOTIDE SEQUENCE</scope>
    <source>
        <strain evidence="1">BCA-696</strain>
    </source>
</reference>
<evidence type="ECO:0000313" key="1">
    <source>
        <dbReference type="EMBL" id="WYW18114.1"/>
    </source>
</evidence>
<name>A0ACD5BFX4_9PSEU</name>
<proteinExistence type="predicted"/>
<dbReference type="Proteomes" id="UP001456344">
    <property type="component" value="Chromosome"/>
</dbReference>